<dbReference type="EMBL" id="FOTK01000059">
    <property type="protein sequence ID" value="SFM80885.1"/>
    <property type="molecule type" value="Genomic_DNA"/>
</dbReference>
<name>A0A1I4TW99_9HYPH</name>
<dbReference type="STRING" id="582667.SAMN05192568_105922"/>
<feature type="chain" id="PRO_5011453420" description="Pentapeptide MXKDX repeat protein" evidence="1">
    <location>
        <begin position="25"/>
        <end position="78"/>
    </location>
</feature>
<evidence type="ECO:0000313" key="3">
    <source>
        <dbReference type="Proteomes" id="UP000199048"/>
    </source>
</evidence>
<sequence>MNKILLGATLALGLVLGAASPSLAAPGDGLDRNAAATGNSNFGGMHRGARMSSRGVMMSRHHMMRRHHRHSMMRRHYR</sequence>
<proteinExistence type="predicted"/>
<dbReference type="AlphaFoldDB" id="A0A1I4TW99"/>
<dbReference type="Proteomes" id="UP000199048">
    <property type="component" value="Unassembled WGS sequence"/>
</dbReference>
<gene>
    <name evidence="2" type="ORF">SAMN05192568_105922</name>
</gene>
<dbReference type="RefSeq" id="WP_092046453.1">
    <property type="nucleotide sequence ID" value="NZ_FOTK01000059.1"/>
</dbReference>
<protein>
    <recommendedName>
        <fullName evidence="4">Pentapeptide MXKDX repeat protein</fullName>
    </recommendedName>
</protein>
<evidence type="ECO:0000256" key="1">
    <source>
        <dbReference type="SAM" id="SignalP"/>
    </source>
</evidence>
<evidence type="ECO:0008006" key="4">
    <source>
        <dbReference type="Google" id="ProtNLM"/>
    </source>
</evidence>
<keyword evidence="3" id="KW-1185">Reference proteome</keyword>
<reference evidence="3" key="1">
    <citation type="submission" date="2016-10" db="EMBL/GenBank/DDBJ databases">
        <authorList>
            <person name="Varghese N."/>
            <person name="Submissions S."/>
        </authorList>
    </citation>
    <scope>NUCLEOTIDE SEQUENCE [LARGE SCALE GENOMIC DNA]</scope>
    <source>
        <strain evidence="3">BL36</strain>
    </source>
</reference>
<accession>A0A1I4TW99</accession>
<feature type="signal peptide" evidence="1">
    <location>
        <begin position="1"/>
        <end position="24"/>
    </location>
</feature>
<organism evidence="2 3">
    <name type="scientific">Methylobacterium pseudosasicola</name>
    <dbReference type="NCBI Taxonomy" id="582667"/>
    <lineage>
        <taxon>Bacteria</taxon>
        <taxon>Pseudomonadati</taxon>
        <taxon>Pseudomonadota</taxon>
        <taxon>Alphaproteobacteria</taxon>
        <taxon>Hyphomicrobiales</taxon>
        <taxon>Methylobacteriaceae</taxon>
        <taxon>Methylobacterium</taxon>
    </lineage>
</organism>
<evidence type="ECO:0000313" key="2">
    <source>
        <dbReference type="EMBL" id="SFM80885.1"/>
    </source>
</evidence>
<keyword evidence="1" id="KW-0732">Signal</keyword>